<dbReference type="InterPro" id="IPR018485">
    <property type="entry name" value="FGGY_C"/>
</dbReference>
<dbReference type="Pfam" id="PF02782">
    <property type="entry name" value="FGGY_C"/>
    <property type="match status" value="1"/>
</dbReference>
<dbReference type="EMBL" id="LT629688">
    <property type="protein sequence ID" value="SDE45230.1"/>
    <property type="molecule type" value="Genomic_DNA"/>
</dbReference>
<evidence type="ECO:0000256" key="2">
    <source>
        <dbReference type="ARBA" id="ARBA00022679"/>
    </source>
</evidence>
<evidence type="ECO:0000259" key="8">
    <source>
        <dbReference type="Pfam" id="PF00370"/>
    </source>
</evidence>
<feature type="domain" description="Carbohydrate kinase FGGY C-terminal" evidence="9">
    <location>
        <begin position="259"/>
        <end position="448"/>
    </location>
</feature>
<dbReference type="GO" id="GO:0008993">
    <property type="term" value="F:rhamnulokinase activity"/>
    <property type="evidence" value="ECO:0007669"/>
    <property type="project" value="InterPro"/>
</dbReference>
<dbReference type="InterPro" id="IPR043129">
    <property type="entry name" value="ATPase_NBD"/>
</dbReference>
<reference evidence="10 11" key="1">
    <citation type="submission" date="2016-10" db="EMBL/GenBank/DDBJ databases">
        <authorList>
            <person name="de Groot N.N."/>
        </authorList>
    </citation>
    <scope>NUCLEOTIDE SEQUENCE [LARGE SCALE GENOMIC DNA]</scope>
    <source>
        <strain evidence="10 11">MON 2.2</strain>
    </source>
</reference>
<dbReference type="InterPro" id="IPR018484">
    <property type="entry name" value="FGGY_N"/>
</dbReference>
<dbReference type="GO" id="GO:0004370">
    <property type="term" value="F:glycerol kinase activity"/>
    <property type="evidence" value="ECO:0007669"/>
    <property type="project" value="TreeGrafter"/>
</dbReference>
<protein>
    <submittedName>
        <fullName evidence="10">Rhamnulokinase</fullName>
    </submittedName>
</protein>
<keyword evidence="3" id="KW-0547">Nucleotide-binding</keyword>
<dbReference type="Pfam" id="PF00370">
    <property type="entry name" value="FGGY_N"/>
    <property type="match status" value="1"/>
</dbReference>
<dbReference type="GO" id="GO:0006071">
    <property type="term" value="P:glycerol metabolic process"/>
    <property type="evidence" value="ECO:0007669"/>
    <property type="project" value="TreeGrafter"/>
</dbReference>
<evidence type="ECO:0000313" key="11">
    <source>
        <dbReference type="Proteomes" id="UP000198546"/>
    </source>
</evidence>
<keyword evidence="4 10" id="KW-0418">Kinase</keyword>
<dbReference type="STRING" id="675864.SAMN04489747_3448"/>
<keyword evidence="6" id="KW-1015">Disulfide bond</keyword>
<dbReference type="PANTHER" id="PTHR10196:SF93">
    <property type="entry name" value="L-RHAMNULOKINASE"/>
    <property type="match status" value="1"/>
</dbReference>
<name>A0A1G7D2H0_9ACTN</name>
<evidence type="ECO:0000256" key="5">
    <source>
        <dbReference type="ARBA" id="ARBA00022840"/>
    </source>
</evidence>
<evidence type="ECO:0000256" key="4">
    <source>
        <dbReference type="ARBA" id="ARBA00022777"/>
    </source>
</evidence>
<dbReference type="Gene3D" id="3.30.420.40">
    <property type="match status" value="2"/>
</dbReference>
<dbReference type="Proteomes" id="UP000198546">
    <property type="component" value="Chromosome i"/>
</dbReference>
<dbReference type="CDD" id="cd07771">
    <property type="entry name" value="ASKHA_NBD_FGGY_RhaB-like"/>
    <property type="match status" value="1"/>
</dbReference>
<evidence type="ECO:0000256" key="6">
    <source>
        <dbReference type="ARBA" id="ARBA00023157"/>
    </source>
</evidence>
<dbReference type="PANTHER" id="PTHR10196">
    <property type="entry name" value="SUGAR KINASE"/>
    <property type="match status" value="1"/>
</dbReference>
<keyword evidence="5" id="KW-0067">ATP-binding</keyword>
<dbReference type="InterPro" id="IPR013449">
    <property type="entry name" value="Rhamnulokinase"/>
</dbReference>
<evidence type="ECO:0000313" key="10">
    <source>
        <dbReference type="EMBL" id="SDE45230.1"/>
    </source>
</evidence>
<dbReference type="GO" id="GO:0005829">
    <property type="term" value="C:cytosol"/>
    <property type="evidence" value="ECO:0007669"/>
    <property type="project" value="TreeGrafter"/>
</dbReference>
<comment type="similarity">
    <text evidence="1">Belongs to the FGGY kinase family.</text>
</comment>
<evidence type="ECO:0000256" key="7">
    <source>
        <dbReference type="ARBA" id="ARBA00023308"/>
    </source>
</evidence>
<dbReference type="AlphaFoldDB" id="A0A1G7D2H0"/>
<organism evidence="10 11">
    <name type="scientific">Auraticoccus monumenti</name>
    <dbReference type="NCBI Taxonomy" id="675864"/>
    <lineage>
        <taxon>Bacteria</taxon>
        <taxon>Bacillati</taxon>
        <taxon>Actinomycetota</taxon>
        <taxon>Actinomycetes</taxon>
        <taxon>Propionibacteriales</taxon>
        <taxon>Propionibacteriaceae</taxon>
        <taxon>Auraticoccus</taxon>
    </lineage>
</organism>
<proteinExistence type="inferred from homology"/>
<dbReference type="RefSeq" id="WP_090595219.1">
    <property type="nucleotide sequence ID" value="NZ_LT629688.1"/>
</dbReference>
<evidence type="ECO:0000256" key="1">
    <source>
        <dbReference type="ARBA" id="ARBA00009156"/>
    </source>
</evidence>
<evidence type="ECO:0000259" key="9">
    <source>
        <dbReference type="Pfam" id="PF02782"/>
    </source>
</evidence>
<evidence type="ECO:0000256" key="3">
    <source>
        <dbReference type="ARBA" id="ARBA00022741"/>
    </source>
</evidence>
<keyword evidence="2" id="KW-0808">Transferase</keyword>
<gene>
    <name evidence="10" type="ORF">SAMN04489747_3448</name>
</gene>
<keyword evidence="11" id="KW-1185">Reference proteome</keyword>
<dbReference type="OrthoDB" id="9761504at2"/>
<sequence length="475" mass="49874">MADDTATLLAVDLGATSGRVMAGRVGRGTLELEQLSRFTNEAVRTPDGLQTDLLSLHAGITAGLSEAGRRGLAPSSIGVDSWAVDYGLLRGGRLLAQPMHYRDERCERGMERVHRSVPFAELYAQNGLQLLPFNTLYQLAAEQDEGLLDVADRMLMVPDLVAHWLGADPVHEATNASTTGLLTLDAPPVWNETLIRRLGYPRSLFGDVVQPGTRIGTLSPAVAGRTGLPASTALVAVGSHDTASAVVAVPMTIGRAAWVSCGTWGLVGLELTAPVATDEARDAGFTNELGVDGTTRFLHNVMGLWVLSSALREWYPDGGTAELPRLLEQAAGRTGAVPTFDVDDASLMAPGAMTPRVAALLRAQGDPVPEQPVDWVASIVDSLALAMAQAVRTACRLADQDVEVVHVVGGGALNTLLCQRLADHAGLPVLAGPVEATAIGNLLVQARTAGVLQGDLAALRALVAATHPPTRLVPR</sequence>
<dbReference type="SUPFAM" id="SSF53067">
    <property type="entry name" value="Actin-like ATPase domain"/>
    <property type="match status" value="2"/>
</dbReference>
<dbReference type="GO" id="GO:0005524">
    <property type="term" value="F:ATP binding"/>
    <property type="evidence" value="ECO:0007669"/>
    <property type="project" value="UniProtKB-KW"/>
</dbReference>
<feature type="domain" description="Carbohydrate kinase FGGY N-terminal" evidence="8">
    <location>
        <begin position="71"/>
        <end position="247"/>
    </location>
</feature>
<dbReference type="GO" id="GO:0019301">
    <property type="term" value="P:rhamnose catabolic process"/>
    <property type="evidence" value="ECO:0007669"/>
    <property type="project" value="InterPro"/>
</dbReference>
<keyword evidence="7" id="KW-0684">Rhamnose metabolism</keyword>
<accession>A0A1G7D2H0</accession>